<dbReference type="InterPro" id="IPR013818">
    <property type="entry name" value="Lipase"/>
</dbReference>
<comment type="subcellular location">
    <subcellularLocation>
        <location evidence="1">Secreted</location>
    </subcellularLocation>
</comment>
<evidence type="ECO:0000256" key="5">
    <source>
        <dbReference type="ARBA" id="ARBA00022963"/>
    </source>
</evidence>
<dbReference type="GO" id="GO:0016042">
    <property type="term" value="P:lipid catabolic process"/>
    <property type="evidence" value="ECO:0007669"/>
    <property type="project" value="UniProtKB-KW"/>
</dbReference>
<evidence type="ECO:0000256" key="2">
    <source>
        <dbReference type="ARBA" id="ARBA00010701"/>
    </source>
</evidence>
<dbReference type="EMBL" id="JAINUF010000002">
    <property type="protein sequence ID" value="KAJ8375692.1"/>
    <property type="molecule type" value="Genomic_DNA"/>
</dbReference>
<reference evidence="12" key="1">
    <citation type="journal article" date="2023" name="Science">
        <title>Genome structures resolve the early diversification of teleost fishes.</title>
        <authorList>
            <person name="Parey E."/>
            <person name="Louis A."/>
            <person name="Montfort J."/>
            <person name="Bouchez O."/>
            <person name="Roques C."/>
            <person name="Iampietro C."/>
            <person name="Lluch J."/>
            <person name="Castinel A."/>
            <person name="Donnadieu C."/>
            <person name="Desvignes T."/>
            <person name="Floi Bucao C."/>
            <person name="Jouanno E."/>
            <person name="Wen M."/>
            <person name="Mejri S."/>
            <person name="Dirks R."/>
            <person name="Jansen H."/>
            <person name="Henkel C."/>
            <person name="Chen W.J."/>
            <person name="Zahm M."/>
            <person name="Cabau C."/>
            <person name="Klopp C."/>
            <person name="Thompson A.W."/>
            <person name="Robinson-Rechavi M."/>
            <person name="Braasch I."/>
            <person name="Lecointre G."/>
            <person name="Bobe J."/>
            <person name="Postlethwait J.H."/>
            <person name="Berthelot C."/>
            <person name="Roest Crollius H."/>
            <person name="Guiguen Y."/>
        </authorList>
    </citation>
    <scope>NUCLEOTIDE SEQUENCE</scope>
    <source>
        <strain evidence="12">WJC10195</strain>
    </source>
</reference>
<dbReference type="OrthoDB" id="199913at2759"/>
<dbReference type="Proteomes" id="UP001152622">
    <property type="component" value="Chromosome 2"/>
</dbReference>
<feature type="domain" description="Lipase" evidence="11">
    <location>
        <begin position="108"/>
        <end position="194"/>
    </location>
</feature>
<evidence type="ECO:0000256" key="1">
    <source>
        <dbReference type="ARBA" id="ARBA00004613"/>
    </source>
</evidence>
<sequence>MRWWSMPQRNAFCDVYFPEQQSRGSEAEGVEQYRFFALAPRLGQGSSRGTGGAFHYYPAKAGGSYGQGHKTHRALKQTPSRCTVSLGVSGCVPNPVFCSTLINAVFTHTGKSYFVCDHQRSVYLYLCSLNKTCNITAYPCSSYHDFLDGHCLQCESFKPASCPIVGYHASEWKDSLLHLGQTKAYFSTTSEFPYCSLISIPIDVSSKTLIRRDTPIRSSAGK</sequence>
<evidence type="ECO:0000313" key="13">
    <source>
        <dbReference type="Proteomes" id="UP001152622"/>
    </source>
</evidence>
<dbReference type="Gene3D" id="3.40.50.1820">
    <property type="entry name" value="alpha/beta hydrolase"/>
    <property type="match status" value="1"/>
</dbReference>
<evidence type="ECO:0000256" key="9">
    <source>
        <dbReference type="ARBA" id="ARBA00049600"/>
    </source>
</evidence>
<comment type="catalytic activity">
    <reaction evidence="8">
        <text>1-hexadecanoyl-2-(9Z-octadecenoyl)-sn-glycero-3-phosphate + H2O = 2-(9Z-octadecenoyl)-sn-glycero-3-phosphate + hexadecanoate + H(+)</text>
        <dbReference type="Rhea" id="RHEA:40943"/>
        <dbReference type="ChEBI" id="CHEBI:7896"/>
        <dbReference type="ChEBI" id="CHEBI:15377"/>
        <dbReference type="ChEBI" id="CHEBI:15378"/>
        <dbReference type="ChEBI" id="CHEBI:64839"/>
        <dbReference type="ChEBI" id="CHEBI:77593"/>
    </reaction>
    <physiologicalReaction direction="left-to-right" evidence="8">
        <dbReference type="Rhea" id="RHEA:40944"/>
    </physiologicalReaction>
</comment>
<organism evidence="12 13">
    <name type="scientific">Synaphobranchus kaupii</name>
    <name type="common">Kaup's arrowtooth eel</name>
    <dbReference type="NCBI Taxonomy" id="118154"/>
    <lineage>
        <taxon>Eukaryota</taxon>
        <taxon>Metazoa</taxon>
        <taxon>Chordata</taxon>
        <taxon>Craniata</taxon>
        <taxon>Vertebrata</taxon>
        <taxon>Euteleostomi</taxon>
        <taxon>Actinopterygii</taxon>
        <taxon>Neopterygii</taxon>
        <taxon>Teleostei</taxon>
        <taxon>Anguilliformes</taxon>
        <taxon>Synaphobranchidae</taxon>
        <taxon>Synaphobranchus</taxon>
    </lineage>
</organism>
<dbReference type="PANTHER" id="PTHR11610">
    <property type="entry name" value="LIPASE"/>
    <property type="match status" value="1"/>
</dbReference>
<evidence type="ECO:0000256" key="4">
    <source>
        <dbReference type="ARBA" id="ARBA00022801"/>
    </source>
</evidence>
<keyword evidence="13" id="KW-1185">Reference proteome</keyword>
<dbReference type="AlphaFoldDB" id="A0A9Q1JAY3"/>
<dbReference type="InterPro" id="IPR000734">
    <property type="entry name" value="TAG_lipase"/>
</dbReference>
<proteinExistence type="inferred from homology"/>
<comment type="function">
    <text evidence="9">Hydrolyzes specifically phosphatidic acid (PA) to produce 2-acyl lysophosphatidic acid (LPA; a potent bioactive lipid mediator) and fatty acid. Does not hydrolyze other phospholipids, like phosphatidylserine (PS), phosphatidylcholine (PC) and phosphatidylethanolamine (PE) or triacylglycerol (TG).</text>
</comment>
<dbReference type="SUPFAM" id="SSF53474">
    <property type="entry name" value="alpha/beta-Hydrolases"/>
    <property type="match status" value="1"/>
</dbReference>
<keyword evidence="5" id="KW-0442">Lipid degradation</keyword>
<evidence type="ECO:0000313" key="12">
    <source>
        <dbReference type="EMBL" id="KAJ8375692.1"/>
    </source>
</evidence>
<keyword evidence="3" id="KW-0964">Secreted</keyword>
<accession>A0A9Q1JAY3</accession>
<dbReference type="Pfam" id="PF00151">
    <property type="entry name" value="Lipase"/>
    <property type="match status" value="1"/>
</dbReference>
<gene>
    <name evidence="12" type="ORF">SKAU_G00062720</name>
</gene>
<dbReference type="GO" id="GO:0004620">
    <property type="term" value="F:phospholipase activity"/>
    <property type="evidence" value="ECO:0007669"/>
    <property type="project" value="TreeGrafter"/>
</dbReference>
<dbReference type="InterPro" id="IPR029058">
    <property type="entry name" value="AB_hydrolase_fold"/>
</dbReference>
<evidence type="ECO:0000259" key="11">
    <source>
        <dbReference type="Pfam" id="PF00151"/>
    </source>
</evidence>
<evidence type="ECO:0000256" key="8">
    <source>
        <dbReference type="ARBA" id="ARBA00048637"/>
    </source>
</evidence>
<protein>
    <recommendedName>
        <fullName evidence="11">Lipase domain-containing protein</fullName>
    </recommendedName>
</protein>
<name>A0A9Q1JAY3_SYNKA</name>
<evidence type="ECO:0000256" key="3">
    <source>
        <dbReference type="ARBA" id="ARBA00022525"/>
    </source>
</evidence>
<dbReference type="GO" id="GO:0005615">
    <property type="term" value="C:extracellular space"/>
    <property type="evidence" value="ECO:0007669"/>
    <property type="project" value="TreeGrafter"/>
</dbReference>
<comment type="similarity">
    <text evidence="2 10">Belongs to the AB hydrolase superfamily. Lipase family.</text>
</comment>
<evidence type="ECO:0000256" key="6">
    <source>
        <dbReference type="ARBA" id="ARBA00023098"/>
    </source>
</evidence>
<comment type="caution">
    <text evidence="12">The sequence shown here is derived from an EMBL/GenBank/DDBJ whole genome shotgun (WGS) entry which is preliminary data.</text>
</comment>
<evidence type="ECO:0000256" key="7">
    <source>
        <dbReference type="ARBA" id="ARBA00023157"/>
    </source>
</evidence>
<keyword evidence="4" id="KW-0378">Hydrolase</keyword>
<keyword evidence="7" id="KW-1015">Disulfide bond</keyword>
<dbReference type="PANTHER" id="PTHR11610:SF12">
    <property type="entry name" value="LIPASE MEMBER H"/>
    <property type="match status" value="1"/>
</dbReference>
<keyword evidence="6" id="KW-0443">Lipid metabolism</keyword>
<evidence type="ECO:0000256" key="10">
    <source>
        <dbReference type="RuleBase" id="RU004262"/>
    </source>
</evidence>